<feature type="region of interest" description="Disordered" evidence="6">
    <location>
        <begin position="382"/>
        <end position="411"/>
    </location>
</feature>
<feature type="transmembrane region" description="Helical" evidence="7">
    <location>
        <begin position="29"/>
        <end position="52"/>
    </location>
</feature>
<dbReference type="OrthoDB" id="9788052at2"/>
<evidence type="ECO:0000313" key="8">
    <source>
        <dbReference type="EMBL" id="KAA0968162.1"/>
    </source>
</evidence>
<dbReference type="EMBL" id="VTWH01000006">
    <property type="protein sequence ID" value="KAA0968162.1"/>
    <property type="molecule type" value="Genomic_DNA"/>
</dbReference>
<feature type="transmembrane region" description="Helical" evidence="7">
    <location>
        <begin position="238"/>
        <end position="263"/>
    </location>
</feature>
<keyword evidence="3 7" id="KW-0812">Transmembrane</keyword>
<evidence type="ECO:0000313" key="9">
    <source>
        <dbReference type="Proteomes" id="UP000324738"/>
    </source>
</evidence>
<evidence type="ECO:0000256" key="6">
    <source>
        <dbReference type="SAM" id="MobiDB-lite"/>
    </source>
</evidence>
<feature type="compositionally biased region" description="Low complexity" evidence="6">
    <location>
        <begin position="393"/>
        <end position="404"/>
    </location>
</feature>
<proteinExistence type="inferred from homology"/>
<protein>
    <submittedName>
        <fullName evidence="8">P-type conjugative transfer protein TrbL</fullName>
    </submittedName>
</protein>
<organism evidence="8 9">
    <name type="scientific">Aureimonas fodinaquatilis</name>
    <dbReference type="NCBI Taxonomy" id="2565783"/>
    <lineage>
        <taxon>Bacteria</taxon>
        <taxon>Pseudomonadati</taxon>
        <taxon>Pseudomonadota</taxon>
        <taxon>Alphaproteobacteria</taxon>
        <taxon>Hyphomicrobiales</taxon>
        <taxon>Aurantimonadaceae</taxon>
        <taxon>Aureimonas</taxon>
    </lineage>
</organism>
<gene>
    <name evidence="8" type="primary">trbL</name>
    <name evidence="8" type="ORF">FPY71_17710</name>
</gene>
<comment type="caution">
    <text evidence="8">The sequence shown here is derived from an EMBL/GenBank/DDBJ whole genome shotgun (WGS) entry which is preliminary data.</text>
</comment>
<feature type="transmembrane region" description="Helical" evidence="7">
    <location>
        <begin position="205"/>
        <end position="226"/>
    </location>
</feature>
<name>A0A5B0DQ64_9HYPH</name>
<dbReference type="NCBIfam" id="TIGR02783">
    <property type="entry name" value="TrbL_P"/>
    <property type="match status" value="1"/>
</dbReference>
<keyword evidence="9" id="KW-1185">Reference proteome</keyword>
<feature type="transmembrane region" description="Helical" evidence="7">
    <location>
        <begin position="64"/>
        <end position="85"/>
    </location>
</feature>
<feature type="transmembrane region" description="Helical" evidence="7">
    <location>
        <begin position="269"/>
        <end position="296"/>
    </location>
</feature>
<dbReference type="NCBIfam" id="NF010449">
    <property type="entry name" value="PRK13875.1"/>
    <property type="match status" value="1"/>
</dbReference>
<feature type="transmembrane region" description="Helical" evidence="7">
    <location>
        <begin position="172"/>
        <end position="193"/>
    </location>
</feature>
<dbReference type="Pfam" id="PF04610">
    <property type="entry name" value="TrbL"/>
    <property type="match status" value="1"/>
</dbReference>
<evidence type="ECO:0000256" key="4">
    <source>
        <dbReference type="ARBA" id="ARBA00022989"/>
    </source>
</evidence>
<dbReference type="RefSeq" id="WP_149301680.1">
    <property type="nucleotide sequence ID" value="NZ_VTWH01000006.1"/>
</dbReference>
<dbReference type="Proteomes" id="UP000324738">
    <property type="component" value="Unassembled WGS sequence"/>
</dbReference>
<accession>A0A5B0DQ64</accession>
<keyword evidence="5 7" id="KW-0472">Membrane</keyword>
<dbReference type="AlphaFoldDB" id="A0A5B0DQ64"/>
<evidence type="ECO:0000256" key="7">
    <source>
        <dbReference type="SAM" id="Phobius"/>
    </source>
</evidence>
<evidence type="ECO:0000256" key="1">
    <source>
        <dbReference type="ARBA" id="ARBA00004141"/>
    </source>
</evidence>
<reference evidence="8 9" key="1">
    <citation type="submission" date="2019-08" db="EMBL/GenBank/DDBJ databases">
        <title>Aureimonas fodiniaquatilis sp. nov., isolated from a coal mine wastewater.</title>
        <authorList>
            <person name="Kim W."/>
        </authorList>
    </citation>
    <scope>NUCLEOTIDE SEQUENCE [LARGE SCALE GENOMIC DNA]</scope>
    <source>
        <strain evidence="8 9">CAU 1482</strain>
    </source>
</reference>
<sequence length="452" mass="44887">MGNTGVIDNFLGVFTSYIDSGFGLLGGEVAFIATTLIVIDVTLAALFWAWGADDDIIARLVKKTLFVGVFAYIISNWNNLARIVFDSFAGLGLMASGTGFPVEDLMRPGRVAQTGLDAGRPLLDSISDLMGWIAFFENFIQIACLLFAWALVVLAFFILAIQLFVTLIEFKLTTLAGFVLIPFGLFGKTAFMAERVLGNVVSSGIKVLVLAVIIGIGSTLFSQFTAGFGGQTPTIDEAMAIVLAALSLLGLGIFGPGIANGIVSGGPQLAAGAAVGTGLAVGGAAVAAGGATVLAAKGGATALSGGAAAVRGGAATAGAATAAYSVRALGQSGAGAAASGVGGVARAAGSAAISPLKRAAAGTSQSVKSSFSEGVRTGFAASGGTSSMGTVDGAGAAPTASSAAMGDPPAWAQKMQRSRAMIHGTTMAAHAVRSGDSHGSGSSINLSESDRS</sequence>
<dbReference type="InterPro" id="IPR007688">
    <property type="entry name" value="Conjugal_tfr_TrbL/VirB6"/>
</dbReference>
<evidence type="ECO:0000256" key="2">
    <source>
        <dbReference type="ARBA" id="ARBA00007802"/>
    </source>
</evidence>
<feature type="region of interest" description="Disordered" evidence="6">
    <location>
        <begin position="429"/>
        <end position="452"/>
    </location>
</feature>
<comment type="similarity">
    <text evidence="2">Belongs to the TrbL/VirB6 family.</text>
</comment>
<feature type="compositionally biased region" description="Polar residues" evidence="6">
    <location>
        <begin position="437"/>
        <end position="452"/>
    </location>
</feature>
<comment type="subcellular location">
    <subcellularLocation>
        <location evidence="1">Membrane</location>
        <topology evidence="1">Multi-pass membrane protein</topology>
    </subcellularLocation>
</comment>
<keyword evidence="4 7" id="KW-1133">Transmembrane helix</keyword>
<dbReference type="GO" id="GO:0030255">
    <property type="term" value="P:protein secretion by the type IV secretion system"/>
    <property type="evidence" value="ECO:0007669"/>
    <property type="project" value="InterPro"/>
</dbReference>
<evidence type="ECO:0000256" key="5">
    <source>
        <dbReference type="ARBA" id="ARBA00023136"/>
    </source>
</evidence>
<dbReference type="GO" id="GO:0016020">
    <property type="term" value="C:membrane"/>
    <property type="evidence" value="ECO:0007669"/>
    <property type="project" value="UniProtKB-SubCell"/>
</dbReference>
<evidence type="ECO:0000256" key="3">
    <source>
        <dbReference type="ARBA" id="ARBA00022692"/>
    </source>
</evidence>
<feature type="transmembrane region" description="Helical" evidence="7">
    <location>
        <begin position="139"/>
        <end position="165"/>
    </location>
</feature>
<dbReference type="InterPro" id="IPR014150">
    <property type="entry name" value="Conjugal_tfr_TrbL"/>
</dbReference>